<sequence length="591" mass="65152">MKVSTESTLTFLTRSIFLISTIFTIGIFSQGPDCTKEVFITGDTMYTSTSDSTTLTASIDLTGQISLGETICFFVKPKLNENVFKNYKVEIEGDYNESYPLVYALNLTQVTRTYALRDQYTFAEPSLSVYCVCDCPGGSDHYTEVTDHCTNSSGPICQNVVMDTAANGCPLTSVAVSKSCCSVTVSPSTDPNRYIAYRLGNFKTVFDFTLSSFYTSNGEPLKPPRKITAALKGKLVTNDGDESQSSMKNTMDILDIPTTNLYSNEIGGEIMSNADINTINEWNFHKLGWFKIKNSTFSTGDPAMLKDVLSVSVTNCLEDEYTVTPDVSYDQNDVKPWGSPLYTTAGGNVISAVYDPLGSSARVNYRVSPQMSCGVHLSTPAKSFSQSGESHLKDFSIERAAGDSTVIMKFSGTSGVISGNVQAGSESDGYNILDKVNFIVPFSLHDEVTVRLTLLLATEPITRVCLHHISNPTHIICKNVVITVTRMKIPLQSPKLRPKLYPTEETATTRMHVHSSPKNGNYKTAERHFEMLLSNGEEGIGKEHLRWYQYMFPGHWLNGMDNMIEGLVMTAVLILMVVTAAFLYFLLNHAV</sequence>
<comment type="caution">
    <text evidence="2">The sequence shown here is derived from an EMBL/GenBank/DDBJ whole genome shotgun (WGS) entry which is preliminary data.</text>
</comment>
<gene>
    <name evidence="2" type="ORF">HOLleu_05232</name>
</gene>
<feature type="transmembrane region" description="Helical" evidence="1">
    <location>
        <begin position="12"/>
        <end position="29"/>
    </location>
</feature>
<keyword evidence="1" id="KW-0812">Transmembrane</keyword>
<dbReference type="InterPro" id="IPR029213">
    <property type="entry name" value="Fusogen_EFF/AFF"/>
</dbReference>
<keyword evidence="1" id="KW-1133">Transmembrane helix</keyword>
<protein>
    <submittedName>
        <fullName evidence="2">Uncharacterized protein</fullName>
    </submittedName>
</protein>
<name>A0A9Q1CKC8_HOLLE</name>
<keyword evidence="1" id="KW-0472">Membrane</keyword>
<dbReference type="Pfam" id="PF14884">
    <property type="entry name" value="EFF-AFF"/>
    <property type="match status" value="1"/>
</dbReference>
<dbReference type="GO" id="GO:0000768">
    <property type="term" value="P:syncytium formation by plasma membrane fusion"/>
    <property type="evidence" value="ECO:0007669"/>
    <property type="project" value="TreeGrafter"/>
</dbReference>
<dbReference type="PANTHER" id="PTHR37415">
    <property type="entry name" value="EFF-1A"/>
    <property type="match status" value="1"/>
</dbReference>
<dbReference type="AlphaFoldDB" id="A0A9Q1CKC8"/>
<dbReference type="Gene3D" id="2.60.98.60">
    <property type="entry name" value="Cell-cell fusogen EFF/AFF, domain 1"/>
    <property type="match status" value="1"/>
</dbReference>
<keyword evidence="3" id="KW-1185">Reference proteome</keyword>
<dbReference type="PANTHER" id="PTHR37415:SF1">
    <property type="entry name" value="CELL FUSION PROTEIN AFF-1"/>
    <property type="match status" value="1"/>
</dbReference>
<reference evidence="2" key="1">
    <citation type="submission" date="2021-10" db="EMBL/GenBank/DDBJ databases">
        <title>Tropical sea cucumber genome reveals ecological adaptation and Cuvierian tubules defense mechanism.</title>
        <authorList>
            <person name="Chen T."/>
        </authorList>
    </citation>
    <scope>NUCLEOTIDE SEQUENCE</scope>
    <source>
        <strain evidence="2">Nanhai2018</strain>
        <tissue evidence="2">Muscle</tissue>
    </source>
</reference>
<organism evidence="2 3">
    <name type="scientific">Holothuria leucospilota</name>
    <name type="common">Black long sea cucumber</name>
    <name type="synonym">Mertensiothuria leucospilota</name>
    <dbReference type="NCBI Taxonomy" id="206669"/>
    <lineage>
        <taxon>Eukaryota</taxon>
        <taxon>Metazoa</taxon>
        <taxon>Echinodermata</taxon>
        <taxon>Eleutherozoa</taxon>
        <taxon>Echinozoa</taxon>
        <taxon>Holothuroidea</taxon>
        <taxon>Aspidochirotacea</taxon>
        <taxon>Aspidochirotida</taxon>
        <taxon>Holothuriidae</taxon>
        <taxon>Holothuria</taxon>
    </lineage>
</organism>
<dbReference type="EMBL" id="JAIZAY010000002">
    <property type="protein sequence ID" value="KAJ8046536.1"/>
    <property type="molecule type" value="Genomic_DNA"/>
</dbReference>
<proteinExistence type="predicted"/>
<evidence type="ECO:0000256" key="1">
    <source>
        <dbReference type="SAM" id="Phobius"/>
    </source>
</evidence>
<accession>A0A9Q1CKC8</accession>
<evidence type="ECO:0000313" key="2">
    <source>
        <dbReference type="EMBL" id="KAJ8046536.1"/>
    </source>
</evidence>
<dbReference type="Proteomes" id="UP001152320">
    <property type="component" value="Chromosome 2"/>
</dbReference>
<feature type="transmembrane region" description="Helical" evidence="1">
    <location>
        <begin position="567"/>
        <end position="587"/>
    </location>
</feature>
<dbReference type="GO" id="GO:0044291">
    <property type="term" value="C:cell-cell contact zone"/>
    <property type="evidence" value="ECO:0007669"/>
    <property type="project" value="TreeGrafter"/>
</dbReference>
<evidence type="ECO:0000313" key="3">
    <source>
        <dbReference type="Proteomes" id="UP001152320"/>
    </source>
</evidence>